<name>A0A9P8IA63_9PEZI</name>
<dbReference type="Proteomes" id="UP000750711">
    <property type="component" value="Unassembled WGS sequence"/>
</dbReference>
<organism evidence="1 2">
    <name type="scientific">Trichoglossum hirsutum</name>
    <dbReference type="NCBI Taxonomy" id="265104"/>
    <lineage>
        <taxon>Eukaryota</taxon>
        <taxon>Fungi</taxon>
        <taxon>Dikarya</taxon>
        <taxon>Ascomycota</taxon>
        <taxon>Pezizomycotina</taxon>
        <taxon>Geoglossomycetes</taxon>
        <taxon>Geoglossales</taxon>
        <taxon>Geoglossaceae</taxon>
        <taxon>Trichoglossum</taxon>
    </lineage>
</organism>
<dbReference type="EMBL" id="JAGHQM010003011">
    <property type="protein sequence ID" value="KAH0547973.1"/>
    <property type="molecule type" value="Genomic_DNA"/>
</dbReference>
<comment type="caution">
    <text evidence="1">The sequence shown here is derived from an EMBL/GenBank/DDBJ whole genome shotgun (WGS) entry which is preliminary data.</text>
</comment>
<dbReference type="AlphaFoldDB" id="A0A9P8IA63"/>
<evidence type="ECO:0000313" key="1">
    <source>
        <dbReference type="EMBL" id="KAH0547973.1"/>
    </source>
</evidence>
<accession>A0A9P8IA63</accession>
<proteinExistence type="predicted"/>
<keyword evidence="2" id="KW-1185">Reference proteome</keyword>
<gene>
    <name evidence="1" type="ORF">GP486_008285</name>
</gene>
<sequence length="96" mass="10281">MYPFVSGGLKTSRGTEVELLIRIDVVVWLVALLTTTTRVATVTGKGEADFQVNKDAFGNVMLQVPHVAEEAEELDCGGVVIVEAPEADVEEFDTAA</sequence>
<protein>
    <submittedName>
        <fullName evidence="1">Uncharacterized protein</fullName>
    </submittedName>
</protein>
<evidence type="ECO:0000313" key="2">
    <source>
        <dbReference type="Proteomes" id="UP000750711"/>
    </source>
</evidence>
<reference evidence="1" key="1">
    <citation type="submission" date="2021-03" db="EMBL/GenBank/DDBJ databases">
        <title>Comparative genomics and phylogenomic investigation of the class Geoglossomycetes provide insights into ecological specialization and systematics.</title>
        <authorList>
            <person name="Melie T."/>
            <person name="Pirro S."/>
            <person name="Miller A.N."/>
            <person name="Quandt A."/>
        </authorList>
    </citation>
    <scope>NUCLEOTIDE SEQUENCE</scope>
    <source>
        <strain evidence="1">CAQ_001_2017</strain>
    </source>
</reference>